<dbReference type="RefSeq" id="WP_008949902.1">
    <property type="nucleotide sequence ID" value="NZ_AHTH01000009.1"/>
</dbReference>
<evidence type="ECO:0000313" key="2">
    <source>
        <dbReference type="Proteomes" id="UP000012046"/>
    </source>
</evidence>
<keyword evidence="2" id="KW-1185">Reference proteome</keyword>
<reference evidence="1 2" key="1">
    <citation type="journal article" date="2012" name="J. Bacteriol.">
        <title>Genome Sequence of Extracellular-Protease-Producing Alishewanella jeotgali Isolated from Traditional Korean Fermented Seafood.</title>
        <authorList>
            <person name="Jung J."/>
            <person name="Chun J."/>
            <person name="Park W."/>
        </authorList>
    </citation>
    <scope>NUCLEOTIDE SEQUENCE [LARGE SCALE GENOMIC DNA]</scope>
    <source>
        <strain evidence="1 2">KCTC 22429</strain>
    </source>
</reference>
<accession>H3ZC73</accession>
<dbReference type="EMBL" id="AHTH01000009">
    <property type="protein sequence ID" value="EHR41918.1"/>
    <property type="molecule type" value="Genomic_DNA"/>
</dbReference>
<gene>
    <name evidence="1" type="ORF">AJE_04725</name>
</gene>
<comment type="caution">
    <text evidence="1">The sequence shown here is derived from an EMBL/GenBank/DDBJ whole genome shotgun (WGS) entry which is preliminary data.</text>
</comment>
<dbReference type="AlphaFoldDB" id="H3ZC73"/>
<evidence type="ECO:0000313" key="1">
    <source>
        <dbReference type="EMBL" id="EHR41918.1"/>
    </source>
</evidence>
<organism evidence="1 2">
    <name type="scientific">Alishewanella jeotgali KCTC 22429</name>
    <dbReference type="NCBI Taxonomy" id="1129374"/>
    <lineage>
        <taxon>Bacteria</taxon>
        <taxon>Pseudomonadati</taxon>
        <taxon>Pseudomonadota</taxon>
        <taxon>Gammaproteobacteria</taxon>
        <taxon>Alteromonadales</taxon>
        <taxon>Alteromonadaceae</taxon>
        <taxon>Alishewanella</taxon>
    </lineage>
</organism>
<dbReference type="eggNOG" id="COG1203">
    <property type="taxonomic scope" value="Bacteria"/>
</dbReference>
<dbReference type="PATRIC" id="fig|1129374.4.peg.949"/>
<name>H3ZC73_9ALTE</name>
<proteinExistence type="predicted"/>
<protein>
    <submittedName>
        <fullName evidence="1">CRISPR-associated helicase Cas3 domain protein</fullName>
    </submittedName>
</protein>
<dbReference type="Proteomes" id="UP000012046">
    <property type="component" value="Unassembled WGS sequence"/>
</dbReference>
<sequence>MAASSIHQQGAISNAGNLLLINPQTWHSKLVSENWDAPIVLTTMVQFLETLLSGGTRGVRRLHQLANSVIVFDEIQTLPINCIHLFNNSLNFLAAHCKTTAVLCTATQPLLHQVPNEHKGRLHLPAGNELMPDIGELFQQLKRVEILDKTTVAGWSLEEITALALEQMQLKTSSPYLGELCSILSRLTR</sequence>